<dbReference type="EMBL" id="JAIWYP010000009">
    <property type="protein sequence ID" value="KAH3769650.1"/>
    <property type="molecule type" value="Genomic_DNA"/>
</dbReference>
<gene>
    <name evidence="1" type="ORF">DPMN_170924</name>
</gene>
<reference evidence="1" key="1">
    <citation type="journal article" date="2019" name="bioRxiv">
        <title>The Genome of the Zebra Mussel, Dreissena polymorpha: A Resource for Invasive Species Research.</title>
        <authorList>
            <person name="McCartney M.A."/>
            <person name="Auch B."/>
            <person name="Kono T."/>
            <person name="Mallez S."/>
            <person name="Zhang Y."/>
            <person name="Obille A."/>
            <person name="Becker A."/>
            <person name="Abrahante J.E."/>
            <person name="Garbe J."/>
            <person name="Badalamenti J.P."/>
            <person name="Herman A."/>
            <person name="Mangelson H."/>
            <person name="Liachko I."/>
            <person name="Sullivan S."/>
            <person name="Sone E.D."/>
            <person name="Koren S."/>
            <person name="Silverstein K.A.T."/>
            <person name="Beckman K.B."/>
            <person name="Gohl D.M."/>
        </authorList>
    </citation>
    <scope>NUCLEOTIDE SEQUENCE</scope>
    <source>
        <strain evidence="1">Duluth1</strain>
        <tissue evidence="1">Whole animal</tissue>
    </source>
</reference>
<evidence type="ECO:0000313" key="1">
    <source>
        <dbReference type="EMBL" id="KAH3769650.1"/>
    </source>
</evidence>
<evidence type="ECO:0000313" key="2">
    <source>
        <dbReference type="Proteomes" id="UP000828390"/>
    </source>
</evidence>
<reference evidence="1" key="2">
    <citation type="submission" date="2020-11" db="EMBL/GenBank/DDBJ databases">
        <authorList>
            <person name="McCartney M.A."/>
            <person name="Auch B."/>
            <person name="Kono T."/>
            <person name="Mallez S."/>
            <person name="Becker A."/>
            <person name="Gohl D.M."/>
            <person name="Silverstein K.A.T."/>
            <person name="Koren S."/>
            <person name="Bechman K.B."/>
            <person name="Herman A."/>
            <person name="Abrahante J.E."/>
            <person name="Garbe J."/>
        </authorList>
    </citation>
    <scope>NUCLEOTIDE SEQUENCE</scope>
    <source>
        <strain evidence="1">Duluth1</strain>
        <tissue evidence="1">Whole animal</tissue>
    </source>
</reference>
<proteinExistence type="predicted"/>
<sequence length="66" mass="7266">MSKILSDKVGICDCKLPANTVFKSSGNAITLRLQTTCDQRTHGELELVVTSVKNGTYWTLTDHVRA</sequence>
<name>A0A9D4E065_DREPO</name>
<comment type="caution">
    <text evidence="1">The sequence shown here is derived from an EMBL/GenBank/DDBJ whole genome shotgun (WGS) entry which is preliminary data.</text>
</comment>
<dbReference type="AlphaFoldDB" id="A0A9D4E065"/>
<dbReference type="Proteomes" id="UP000828390">
    <property type="component" value="Unassembled WGS sequence"/>
</dbReference>
<protein>
    <submittedName>
        <fullName evidence="1">Uncharacterized protein</fullName>
    </submittedName>
</protein>
<keyword evidence="2" id="KW-1185">Reference proteome</keyword>
<accession>A0A9D4E065</accession>
<organism evidence="1 2">
    <name type="scientific">Dreissena polymorpha</name>
    <name type="common">Zebra mussel</name>
    <name type="synonym">Mytilus polymorpha</name>
    <dbReference type="NCBI Taxonomy" id="45954"/>
    <lineage>
        <taxon>Eukaryota</taxon>
        <taxon>Metazoa</taxon>
        <taxon>Spiralia</taxon>
        <taxon>Lophotrochozoa</taxon>
        <taxon>Mollusca</taxon>
        <taxon>Bivalvia</taxon>
        <taxon>Autobranchia</taxon>
        <taxon>Heteroconchia</taxon>
        <taxon>Euheterodonta</taxon>
        <taxon>Imparidentia</taxon>
        <taxon>Neoheterodontei</taxon>
        <taxon>Myida</taxon>
        <taxon>Dreissenoidea</taxon>
        <taxon>Dreissenidae</taxon>
        <taxon>Dreissena</taxon>
    </lineage>
</organism>